<evidence type="ECO:0000313" key="12">
    <source>
        <dbReference type="EMBL" id="KFO25952.1"/>
    </source>
</evidence>
<dbReference type="GO" id="GO:0005615">
    <property type="term" value="C:extracellular space"/>
    <property type="evidence" value="ECO:0007669"/>
    <property type="project" value="UniProtKB-KW"/>
</dbReference>
<evidence type="ECO:0000256" key="4">
    <source>
        <dbReference type="ARBA" id="ARBA00022514"/>
    </source>
</evidence>
<accession>A0A091D4I4</accession>
<evidence type="ECO:0000256" key="5">
    <source>
        <dbReference type="ARBA" id="ARBA00022525"/>
    </source>
</evidence>
<dbReference type="InterPro" id="IPR036048">
    <property type="entry name" value="Interleukin_8-like_sf"/>
</dbReference>
<evidence type="ECO:0000256" key="8">
    <source>
        <dbReference type="ARBA" id="ARBA00023198"/>
    </source>
</evidence>
<dbReference type="GO" id="GO:0061844">
    <property type="term" value="P:antimicrobial humoral immune response mediated by antimicrobial peptide"/>
    <property type="evidence" value="ECO:0007669"/>
    <property type="project" value="TreeGrafter"/>
</dbReference>
<keyword evidence="4 9" id="KW-0202">Cytokine</keyword>
<keyword evidence="6 9" id="KW-0732">Signal</keyword>
<keyword evidence="5 9" id="KW-0964">Secreted</keyword>
<feature type="chain" id="PRO_5005106910" description="C-C motif chemokine" evidence="9">
    <location>
        <begin position="24"/>
        <end position="119"/>
    </location>
</feature>
<dbReference type="InterPro" id="IPR001811">
    <property type="entry name" value="Chemokine_IL8-like_dom"/>
</dbReference>
<dbReference type="EMBL" id="KN123290">
    <property type="protein sequence ID" value="KFO25952.1"/>
    <property type="molecule type" value="Genomic_DNA"/>
</dbReference>
<evidence type="ECO:0000256" key="2">
    <source>
        <dbReference type="ARBA" id="ARBA00010868"/>
    </source>
</evidence>
<evidence type="ECO:0000256" key="10">
    <source>
        <dbReference type="SAM" id="MobiDB-lite"/>
    </source>
</evidence>
<dbReference type="InterPro" id="IPR039809">
    <property type="entry name" value="Chemokine_b/g/d"/>
</dbReference>
<evidence type="ECO:0000256" key="3">
    <source>
        <dbReference type="ARBA" id="ARBA00022500"/>
    </source>
</evidence>
<dbReference type="OMA" id="PNQKWVK"/>
<evidence type="ECO:0000256" key="1">
    <source>
        <dbReference type="ARBA" id="ARBA00004613"/>
    </source>
</evidence>
<comment type="subcellular location">
    <subcellularLocation>
        <location evidence="1 9">Secreted</location>
    </subcellularLocation>
</comment>
<dbReference type="STRING" id="885580.ENSFDAP00000004443"/>
<dbReference type="GO" id="GO:0008009">
    <property type="term" value="F:chemokine activity"/>
    <property type="evidence" value="ECO:0007669"/>
    <property type="project" value="InterPro"/>
</dbReference>
<dbReference type="OrthoDB" id="9404618at2759"/>
<dbReference type="PANTHER" id="PTHR12015:SF209">
    <property type="entry name" value="C-C MOTIF CHEMOKINE 8"/>
    <property type="match status" value="1"/>
</dbReference>
<comment type="similarity">
    <text evidence="2 9">Belongs to the intercrine beta (chemokine CC) family.</text>
</comment>
<dbReference type="Gene3D" id="2.40.50.40">
    <property type="match status" value="1"/>
</dbReference>
<dbReference type="InterPro" id="IPR000827">
    <property type="entry name" value="Chemokine_CC_CS"/>
</dbReference>
<dbReference type="GO" id="GO:0070098">
    <property type="term" value="P:chemokine-mediated signaling pathway"/>
    <property type="evidence" value="ECO:0007669"/>
    <property type="project" value="TreeGrafter"/>
</dbReference>
<dbReference type="GO" id="GO:0048020">
    <property type="term" value="F:CCR chemokine receptor binding"/>
    <property type="evidence" value="ECO:0007669"/>
    <property type="project" value="TreeGrafter"/>
</dbReference>
<reference evidence="12 13" key="1">
    <citation type="submission" date="2013-11" db="EMBL/GenBank/DDBJ databases">
        <title>The Damaraland mole rat (Fukomys damarensis) genome and evolution of African mole rats.</title>
        <authorList>
            <person name="Gladyshev V.N."/>
            <person name="Fang X."/>
        </authorList>
    </citation>
    <scope>NUCLEOTIDE SEQUENCE [LARGE SCALE GENOMIC DNA]</scope>
    <source>
        <tissue evidence="12">Liver</tissue>
    </source>
</reference>
<dbReference type="CDD" id="cd00272">
    <property type="entry name" value="Chemokine_CC"/>
    <property type="match status" value="1"/>
</dbReference>
<proteinExistence type="inferred from homology"/>
<evidence type="ECO:0000313" key="13">
    <source>
        <dbReference type="Proteomes" id="UP000028990"/>
    </source>
</evidence>
<dbReference type="PROSITE" id="PS00472">
    <property type="entry name" value="SMALL_CYTOKINES_CC"/>
    <property type="match status" value="1"/>
</dbReference>
<dbReference type="FunFam" id="2.40.50.40:FF:000002">
    <property type="entry name" value="C-C motif chemokine"/>
    <property type="match status" value="1"/>
</dbReference>
<name>A0A091D4I4_FUKDA</name>
<dbReference type="GO" id="GO:0006954">
    <property type="term" value="P:inflammatory response"/>
    <property type="evidence" value="ECO:0007669"/>
    <property type="project" value="UniProtKB-KW"/>
</dbReference>
<evidence type="ECO:0000256" key="7">
    <source>
        <dbReference type="ARBA" id="ARBA00023157"/>
    </source>
</evidence>
<keyword evidence="7" id="KW-1015">Disulfide bond</keyword>
<dbReference type="SMART" id="SM00199">
    <property type="entry name" value="SCY"/>
    <property type="match status" value="1"/>
</dbReference>
<keyword evidence="3 9" id="KW-0145">Chemotaxis</keyword>
<evidence type="ECO:0000256" key="9">
    <source>
        <dbReference type="RuleBase" id="RU361150"/>
    </source>
</evidence>
<dbReference type="GO" id="GO:0048245">
    <property type="term" value="P:eosinophil chemotaxis"/>
    <property type="evidence" value="ECO:0007669"/>
    <property type="project" value="TreeGrafter"/>
</dbReference>
<dbReference type="eggNOG" id="ENOG502S6ZP">
    <property type="taxonomic scope" value="Eukaryota"/>
</dbReference>
<feature type="domain" description="Chemokine interleukin-8-like" evidence="11">
    <location>
        <begin position="30"/>
        <end position="88"/>
    </location>
</feature>
<protein>
    <recommendedName>
        <fullName evidence="9">C-C motif chemokine</fullName>
    </recommendedName>
</protein>
<evidence type="ECO:0000259" key="11">
    <source>
        <dbReference type="SMART" id="SM00199"/>
    </source>
</evidence>
<dbReference type="PANTHER" id="PTHR12015">
    <property type="entry name" value="SMALL INDUCIBLE CYTOKINE A"/>
    <property type="match status" value="1"/>
</dbReference>
<dbReference type="AlphaFoldDB" id="A0A091D4I4"/>
<dbReference type="SUPFAM" id="SSF54117">
    <property type="entry name" value="Interleukin 8-like chemokines"/>
    <property type="match status" value="1"/>
</dbReference>
<dbReference type="Proteomes" id="UP000028990">
    <property type="component" value="Unassembled WGS sequence"/>
</dbReference>
<keyword evidence="13" id="KW-1185">Reference proteome</keyword>
<evidence type="ECO:0000256" key="6">
    <source>
        <dbReference type="ARBA" id="ARBA00022729"/>
    </source>
</evidence>
<organism evidence="12 13">
    <name type="scientific">Fukomys damarensis</name>
    <name type="common">Damaraland mole rat</name>
    <name type="synonym">Cryptomys damarensis</name>
    <dbReference type="NCBI Taxonomy" id="885580"/>
    <lineage>
        <taxon>Eukaryota</taxon>
        <taxon>Metazoa</taxon>
        <taxon>Chordata</taxon>
        <taxon>Craniata</taxon>
        <taxon>Vertebrata</taxon>
        <taxon>Euteleostomi</taxon>
        <taxon>Mammalia</taxon>
        <taxon>Eutheria</taxon>
        <taxon>Euarchontoglires</taxon>
        <taxon>Glires</taxon>
        <taxon>Rodentia</taxon>
        <taxon>Hystricomorpha</taxon>
        <taxon>Bathyergidae</taxon>
        <taxon>Fukomys</taxon>
    </lineage>
</organism>
<dbReference type="Pfam" id="PF00048">
    <property type="entry name" value="IL8"/>
    <property type="match status" value="1"/>
</dbReference>
<dbReference type="GO" id="GO:0030335">
    <property type="term" value="P:positive regulation of cell migration"/>
    <property type="evidence" value="ECO:0007669"/>
    <property type="project" value="TreeGrafter"/>
</dbReference>
<gene>
    <name evidence="12" type="ORF">H920_12666</name>
</gene>
<keyword evidence="8" id="KW-0395">Inflammatory response</keyword>
<feature type="region of interest" description="Disordered" evidence="10">
    <location>
        <begin position="94"/>
        <end position="119"/>
    </location>
</feature>
<sequence length="119" mass="13088">MQVSAVILCLALTAATFNTLLLAQPDGVNAPACCYKFNKRIPLRKVVSYVKVTSSRCPKEAVIFQTIANREICADPTEKWVKDYIAKVDQNTQLKQNSTAPATSIPLNASFTTQEPKNL</sequence>
<feature type="signal peptide" evidence="9">
    <location>
        <begin position="1"/>
        <end position="23"/>
    </location>
</feature>